<name>A0A6H1TSU9_9CYAN</name>
<keyword evidence="2" id="KW-1185">Reference proteome</keyword>
<sequence length="106" mass="12168">MLFFVFFILFSVKVRSPIVLNEVNDSSKSPQAIDGKLRAFIAVPPYWHGFIRSDRKMLKLFNFYLSFPVSHRGSYISGDRNVFLQVNAVLLLLELGRSKSRTTPTI</sequence>
<organism evidence="1 2">
    <name type="scientific">Oxynema aestuarii AP17</name>
    <dbReference type="NCBI Taxonomy" id="2064643"/>
    <lineage>
        <taxon>Bacteria</taxon>
        <taxon>Bacillati</taxon>
        <taxon>Cyanobacteriota</taxon>
        <taxon>Cyanophyceae</taxon>
        <taxon>Oscillatoriophycideae</taxon>
        <taxon>Oscillatoriales</taxon>
        <taxon>Oscillatoriaceae</taxon>
        <taxon>Oxynema</taxon>
        <taxon>Oxynema aestuarii</taxon>
    </lineage>
</organism>
<gene>
    <name evidence="1" type="ORF">HCG48_00675</name>
</gene>
<evidence type="ECO:0000313" key="2">
    <source>
        <dbReference type="Proteomes" id="UP000500857"/>
    </source>
</evidence>
<dbReference type="AlphaFoldDB" id="A0A6H1TSU9"/>
<evidence type="ECO:0000313" key="1">
    <source>
        <dbReference type="EMBL" id="QIZ69286.1"/>
    </source>
</evidence>
<accession>A0A6H1TSU9</accession>
<dbReference type="EMBL" id="CP051167">
    <property type="protein sequence ID" value="QIZ69286.1"/>
    <property type="molecule type" value="Genomic_DNA"/>
</dbReference>
<proteinExistence type="predicted"/>
<protein>
    <submittedName>
        <fullName evidence="1">Uncharacterized protein</fullName>
    </submittedName>
</protein>
<dbReference type="KEGG" id="oxy:HCG48_00675"/>
<dbReference type="Proteomes" id="UP000500857">
    <property type="component" value="Chromosome"/>
</dbReference>
<reference evidence="1 2" key="1">
    <citation type="submission" date="2020-04" db="EMBL/GenBank/DDBJ databases">
        <authorList>
            <person name="Basu S."/>
            <person name="Maruthanayagam V."/>
            <person name="Chakraborty S."/>
            <person name="Pramanik A."/>
            <person name="Mukherjee J."/>
            <person name="Brink B."/>
        </authorList>
    </citation>
    <scope>NUCLEOTIDE SEQUENCE [LARGE SCALE GENOMIC DNA]</scope>
    <source>
        <strain evidence="1 2">AP17</strain>
    </source>
</reference>
<dbReference type="RefSeq" id="WP_168567443.1">
    <property type="nucleotide sequence ID" value="NZ_CP051167.1"/>
</dbReference>